<name>A0A090WM83_9FLAO</name>
<dbReference type="AlphaFoldDB" id="A0A090WM83"/>
<gene>
    <name evidence="1" type="ORF">JCM19274_5041</name>
</gene>
<proteinExistence type="predicted"/>
<dbReference type="RefSeq" id="WP_042494800.1">
    <property type="nucleotide sequence ID" value="NZ_BBNU01000001.1"/>
</dbReference>
<protein>
    <submittedName>
        <fullName evidence="1">Uncharacterized protein</fullName>
    </submittedName>
</protein>
<evidence type="ECO:0000313" key="2">
    <source>
        <dbReference type="Proteomes" id="UP000029643"/>
    </source>
</evidence>
<comment type="caution">
    <text evidence="1">The sequence shown here is derived from an EMBL/GenBank/DDBJ whole genome shotgun (WGS) entry which is preliminary data.</text>
</comment>
<accession>A0A090WM83</accession>
<dbReference type="EMBL" id="BBNU01000001">
    <property type="protein sequence ID" value="GAL77328.1"/>
    <property type="molecule type" value="Genomic_DNA"/>
</dbReference>
<dbReference type="Gene3D" id="2.60.40.2410">
    <property type="entry name" value="Uncharacterised protein PF12988, DUF3872"/>
    <property type="match status" value="3"/>
</dbReference>
<organism evidence="1 2">
    <name type="scientific">Algibacter lectus</name>
    <dbReference type="NCBI Taxonomy" id="221126"/>
    <lineage>
        <taxon>Bacteria</taxon>
        <taxon>Pseudomonadati</taxon>
        <taxon>Bacteroidota</taxon>
        <taxon>Flavobacteriia</taxon>
        <taxon>Flavobacteriales</taxon>
        <taxon>Flavobacteriaceae</taxon>
        <taxon>Algibacter</taxon>
    </lineage>
</organism>
<reference evidence="1 2" key="1">
    <citation type="journal article" date="2014" name="Genome Announc.">
        <title>Draft Genome Sequences of Marine Flavobacterium Algibacter lectus Strains SS8 and NR4.</title>
        <authorList>
            <person name="Takatani N."/>
            <person name="Nakanishi M."/>
            <person name="Meirelles P."/>
            <person name="Mino S."/>
            <person name="Suda W."/>
            <person name="Oshima K."/>
            <person name="Hattori M."/>
            <person name="Ohkuma M."/>
            <person name="Hosokawa M."/>
            <person name="Miyashita K."/>
            <person name="Thompson F.L."/>
            <person name="Niwa A."/>
            <person name="Sawabe T."/>
            <person name="Sawabe T."/>
        </authorList>
    </citation>
    <scope>NUCLEOTIDE SEQUENCE [LARGE SCALE GENOMIC DNA]</scope>
    <source>
        <strain evidence="2">JCM19274</strain>
    </source>
</reference>
<evidence type="ECO:0000313" key="1">
    <source>
        <dbReference type="EMBL" id="GAL77328.1"/>
    </source>
</evidence>
<sequence length="334" mass="37017">MDETGEHSILFQTKDSNGQLKEEELNFNAEVIDFTYIGTPQENKLFVGESTNLNFEINELLGGGDVYESRYEINSGHAAIKRTFNSIEEILSPGVNYPVEANAYYWEFEALETGTIDITFFVKNASGTEKQLNINIEVSNGLFEFKATNTENFAAVNDPVLINFLITETGPNEPPYTMVFESSSNGVLEIEGVSYNQGELISIEELNFIGNYKGLINGTHDVVFRVTNSLGETIEDDFSITFNEESFMFTAIAESSNIYVNDNTNINFNISDGSDADTYEMYYTVSGSGNSSLTSGSIDFNAGTFYDVLNGGLFLGISMPFLKGGFNIYVLCYQ</sequence>
<dbReference type="Proteomes" id="UP000029643">
    <property type="component" value="Unassembled WGS sequence"/>
</dbReference>
<dbReference type="InterPro" id="IPR038707">
    <property type="entry name" value="TraQ_sf"/>
</dbReference>